<dbReference type="GO" id="GO:0005634">
    <property type="term" value="C:nucleus"/>
    <property type="evidence" value="ECO:0007669"/>
    <property type="project" value="TreeGrafter"/>
</dbReference>
<keyword evidence="4" id="KW-0863">Zinc-finger</keyword>
<dbReference type="GO" id="GO:0008270">
    <property type="term" value="F:zinc ion binding"/>
    <property type="evidence" value="ECO:0007669"/>
    <property type="project" value="UniProtKB-KW"/>
</dbReference>
<dbReference type="SMART" id="SM00545">
    <property type="entry name" value="JmjN"/>
    <property type="match status" value="1"/>
</dbReference>
<dbReference type="GO" id="GO:0051864">
    <property type="term" value="F:histone H3K36 demethylase activity"/>
    <property type="evidence" value="ECO:0007669"/>
    <property type="project" value="TreeGrafter"/>
</dbReference>
<evidence type="ECO:0000256" key="3">
    <source>
        <dbReference type="ARBA" id="ARBA00022723"/>
    </source>
</evidence>
<dbReference type="GO" id="GO:0000785">
    <property type="term" value="C:chromatin"/>
    <property type="evidence" value="ECO:0007669"/>
    <property type="project" value="TreeGrafter"/>
</dbReference>
<dbReference type="PROSITE" id="PS51184">
    <property type="entry name" value="JMJC"/>
    <property type="match status" value="1"/>
</dbReference>
<evidence type="ECO:0000256" key="1">
    <source>
        <dbReference type="ARBA" id="ARBA00009711"/>
    </source>
</evidence>
<accession>A0AAI9E833</accession>
<comment type="caution">
    <text evidence="11">The sequence shown here is derived from an EMBL/GenBank/DDBJ whole genome shotgun (WGS) entry which is preliminary data.</text>
</comment>
<dbReference type="Pfam" id="PF13832">
    <property type="entry name" value="zf-HC5HC2H_2"/>
    <property type="match status" value="1"/>
</dbReference>
<dbReference type="InterPro" id="IPR001965">
    <property type="entry name" value="Znf_PHD"/>
</dbReference>
<evidence type="ECO:0000313" key="12">
    <source>
        <dbReference type="Proteomes" id="UP001296104"/>
    </source>
</evidence>
<feature type="compositionally biased region" description="Basic and acidic residues" evidence="7">
    <location>
        <begin position="176"/>
        <end position="185"/>
    </location>
</feature>
<feature type="region of interest" description="Disordered" evidence="7">
    <location>
        <begin position="1"/>
        <end position="83"/>
    </location>
</feature>
<organism evidence="11 12">
    <name type="scientific">Lecanosticta acicola</name>
    <dbReference type="NCBI Taxonomy" id="111012"/>
    <lineage>
        <taxon>Eukaryota</taxon>
        <taxon>Fungi</taxon>
        <taxon>Dikarya</taxon>
        <taxon>Ascomycota</taxon>
        <taxon>Pezizomycotina</taxon>
        <taxon>Dothideomycetes</taxon>
        <taxon>Dothideomycetidae</taxon>
        <taxon>Mycosphaerellales</taxon>
        <taxon>Mycosphaerellaceae</taxon>
        <taxon>Lecanosticta</taxon>
    </lineage>
</organism>
<sequence>MEATGDIAVVPAGATATKPPSPEPDVKDTIEQAPVAKPATALTPPTSEEMNHDLKDESDSDLTDLEDEEEIKPDHYWDEENGGRIPVFKPTMDQFRSFKKFMEKVDHYGMKSGIIKVVPPQEWRDSLPALDEHVKRIKIKNPITQEFNGTFGTYTQQNVEKQRSYNLPEWKSLTEQTEHQHPAKRGERRRNQAQVVRGGGNLRGRAAAIKAESEEGTPKPKRKPGRPKRGQAVTEEPASDDESAKTQEPATPKSPPAKKAKGKRGAATSRGAGQAKSVSSRRLNNTSESVDRIDEKAFKNFDYRLEGLDEYTPERCAELETIYWKSLAFNQPMYAADMPGSLFEDKTTSWNVAHLENLLDVLGTKVPGVNTAYLYMGMWKATFAWHLEDVDLYSINYIHFGAPKQWYSISQEDARKFERAMKQIWPVDAKNCDQFLRHKTYLISPDVLQKQYGVKVNKLVHYEGEFVITFPYGYHSGYNIGYNCAESVNFATESWLEFGRIARKCNCEADNVWVDVGEIERKLRGEPTPEYIEETDDEDEPEEEEEGNLPTPPASVKGQKATKKRKREVKKEEPKKKKKIRIKIRVPTREPCVMCPNDNPWEDLLPTDTGKKAHRSCASFTPETYIINVDGQEKVCGVANIDKARLELKCNFCRSKRGACFQCSSKKCTRAFHATCAVAAGVLIDGGLVPTFGEDGTEYYEEGFDFRCRYHRPKMPKVVNVDALEKNSLILDYAKGLKRNDTVQAQHVGGEVYGGLVVENRPSEQTVLVDVLPDGDRVEVEYKWLCVLDPDDSVRPKPTAAALPMPQNKDKRNFSLANRQDGVPKQDEPFHTDPEFKWFDFYNYHTPPPGYQTVLFNAPAKLQVNVDEGNTIFYYLPEVSTEAKVYFTDKPGSRDICAKANFMDRVQPPKTSQQYSAAKQAIAPAHVNTFARIQPQPQTSVGARNEKPYVYKPKEPAKPNVYCAVDHHALNNQRSLIADGYRRPSASFGQPQQPQQPILPHHSPQHGHGAHYGYQSSEHSRASTPLRPFSQDHYYSSRTLPAAFSGEYSRFRRESQGAQTMQRPNIDSAVIVPNYQSVSSQKTALKQSVAPPTPHSSSSWPGLPGCSAGSGLPPNPYALGAGSPPSSVPHNHHSPPIGAPMTPTTSMSSGPKSDGAQTDQGYLHNLRQYPYLLNSYCRSAKEYESPYAVGGGFTPKYQPLELQKSEKGGERKPLHTPNNSMSAYEAAKQNSQQWTPPSQMWDRAGLAHKQQTPPPQQQQPQLYQQFGPRNYPPAIHQTPQDFQRQIQGLPSTASRDGAHARMLRDQGYMPYAHYPPHHIPHRNSFGQAYDGTKMWNSPQAPTPSPLSDPNTPGYGRGHTPTNSGHWAMLPRTESGPHRASGAGYGPMLPQMGGNETWRYN</sequence>
<evidence type="ECO:0000259" key="9">
    <source>
        <dbReference type="PROSITE" id="PS51184"/>
    </source>
</evidence>
<dbReference type="Pfam" id="PF02373">
    <property type="entry name" value="JmjC"/>
    <property type="match status" value="1"/>
</dbReference>
<dbReference type="SMART" id="SM00558">
    <property type="entry name" value="JmjC"/>
    <property type="match status" value="1"/>
</dbReference>
<feature type="region of interest" description="Disordered" evidence="7">
    <location>
        <begin position="1082"/>
        <end position="1159"/>
    </location>
</feature>
<feature type="compositionally biased region" description="Basic and acidic residues" evidence="7">
    <location>
        <begin position="72"/>
        <end position="82"/>
    </location>
</feature>
<dbReference type="PROSITE" id="PS51183">
    <property type="entry name" value="JMJN"/>
    <property type="match status" value="1"/>
</dbReference>
<dbReference type="PANTHER" id="PTHR10694">
    <property type="entry name" value="LYSINE-SPECIFIC DEMETHYLASE"/>
    <property type="match status" value="1"/>
</dbReference>
<feature type="compositionally biased region" description="Basic residues" evidence="7">
    <location>
        <begin position="219"/>
        <end position="229"/>
    </location>
</feature>
<dbReference type="CDD" id="cd15571">
    <property type="entry name" value="ePHD"/>
    <property type="match status" value="1"/>
</dbReference>
<dbReference type="InterPro" id="IPR003347">
    <property type="entry name" value="JmjC_dom"/>
</dbReference>
<dbReference type="Proteomes" id="UP001296104">
    <property type="component" value="Unassembled WGS sequence"/>
</dbReference>
<dbReference type="GO" id="GO:0140684">
    <property type="term" value="F:histone H3K9me2/H3K9me3 demethylase activity"/>
    <property type="evidence" value="ECO:0007669"/>
    <property type="project" value="UniProtKB-EC"/>
</dbReference>
<feature type="region of interest" description="Disordered" evidence="7">
    <location>
        <begin position="525"/>
        <end position="579"/>
    </location>
</feature>
<dbReference type="Pfam" id="PF23258">
    <property type="entry name" value="DUF7072"/>
    <property type="match status" value="1"/>
</dbReference>
<protein>
    <recommendedName>
        <fullName evidence="2">[histone H3]-trimethyl-L-lysine(9) demethylase</fullName>
        <ecNumber evidence="2">1.14.11.66</ecNumber>
    </recommendedName>
</protein>
<comment type="catalytic activity">
    <reaction evidence="6">
        <text>N(6),N(6),N(6)-trimethyl-L-lysyl(9)-[histone H3] + 2 2-oxoglutarate + 2 O2 = N(6)-methyl-L-lysyl(9)-[histone H3] + 2 formaldehyde + 2 succinate + 2 CO2</text>
        <dbReference type="Rhea" id="RHEA:60200"/>
        <dbReference type="Rhea" id="RHEA-COMP:15538"/>
        <dbReference type="Rhea" id="RHEA-COMP:15542"/>
        <dbReference type="ChEBI" id="CHEBI:15379"/>
        <dbReference type="ChEBI" id="CHEBI:16526"/>
        <dbReference type="ChEBI" id="CHEBI:16810"/>
        <dbReference type="ChEBI" id="CHEBI:16842"/>
        <dbReference type="ChEBI" id="CHEBI:30031"/>
        <dbReference type="ChEBI" id="CHEBI:61929"/>
        <dbReference type="ChEBI" id="CHEBI:61961"/>
        <dbReference type="EC" id="1.14.11.66"/>
    </reaction>
</comment>
<dbReference type="InterPro" id="IPR013083">
    <property type="entry name" value="Znf_RING/FYVE/PHD"/>
</dbReference>
<evidence type="ECO:0000256" key="4">
    <source>
        <dbReference type="ARBA" id="ARBA00022771"/>
    </source>
</evidence>
<evidence type="ECO:0000256" key="7">
    <source>
        <dbReference type="SAM" id="MobiDB-lite"/>
    </source>
</evidence>
<dbReference type="Pfam" id="PF02375">
    <property type="entry name" value="JmjN"/>
    <property type="match status" value="1"/>
</dbReference>
<evidence type="ECO:0000259" key="8">
    <source>
        <dbReference type="PROSITE" id="PS51183"/>
    </source>
</evidence>
<dbReference type="InterPro" id="IPR003349">
    <property type="entry name" value="JmjN"/>
</dbReference>
<dbReference type="GO" id="GO:0010468">
    <property type="term" value="P:regulation of gene expression"/>
    <property type="evidence" value="ECO:0007669"/>
    <property type="project" value="TreeGrafter"/>
</dbReference>
<proteinExistence type="inferred from homology"/>
<dbReference type="SMART" id="SM00249">
    <property type="entry name" value="PHD"/>
    <property type="match status" value="1"/>
</dbReference>
<evidence type="ECO:0000313" key="11">
    <source>
        <dbReference type="EMBL" id="CAK3855499.1"/>
    </source>
</evidence>
<comment type="similarity">
    <text evidence="1">Belongs to the JHDM3 histone demethylase family.</text>
</comment>
<evidence type="ECO:0000259" key="10">
    <source>
        <dbReference type="PROSITE" id="PS51805"/>
    </source>
</evidence>
<feature type="compositionally biased region" description="Polar residues" evidence="7">
    <location>
        <begin position="276"/>
        <end position="288"/>
    </location>
</feature>
<dbReference type="EC" id="1.14.11.66" evidence="2"/>
<feature type="compositionally biased region" description="Polar residues" evidence="7">
    <location>
        <begin position="1142"/>
        <end position="1159"/>
    </location>
</feature>
<feature type="region of interest" description="Disordered" evidence="7">
    <location>
        <begin position="1333"/>
        <end position="1400"/>
    </location>
</feature>
<keyword evidence="5" id="KW-0862">Zinc</keyword>
<name>A0AAI9E833_9PEZI</name>
<dbReference type="Gene3D" id="3.30.40.10">
    <property type="entry name" value="Zinc/RING finger domain, C3HC4 (zinc finger)"/>
    <property type="match status" value="1"/>
</dbReference>
<feature type="region of interest" description="Disordered" evidence="7">
    <location>
        <begin position="982"/>
        <end position="1034"/>
    </location>
</feature>
<feature type="domain" description="JmjN" evidence="8">
    <location>
        <begin position="85"/>
        <end position="126"/>
    </location>
</feature>
<dbReference type="SUPFAM" id="SSF51197">
    <property type="entry name" value="Clavaminate synthase-like"/>
    <property type="match status" value="1"/>
</dbReference>
<dbReference type="PROSITE" id="PS51805">
    <property type="entry name" value="EPHD"/>
    <property type="match status" value="1"/>
</dbReference>
<feature type="region of interest" description="Disordered" evidence="7">
    <location>
        <begin position="1245"/>
        <end position="1275"/>
    </location>
</feature>
<feature type="domain" description="JmjC" evidence="9">
    <location>
        <begin position="344"/>
        <end position="507"/>
    </location>
</feature>
<feature type="compositionally biased region" description="Acidic residues" evidence="7">
    <location>
        <begin position="531"/>
        <end position="547"/>
    </location>
</feature>
<feature type="domain" description="PHD-type" evidence="10">
    <location>
        <begin position="589"/>
        <end position="712"/>
    </location>
</feature>
<feature type="compositionally biased region" description="Acidic residues" evidence="7">
    <location>
        <begin position="58"/>
        <end position="71"/>
    </location>
</feature>
<feature type="compositionally biased region" description="Low complexity" evidence="7">
    <location>
        <begin position="984"/>
        <end position="1002"/>
    </location>
</feature>
<dbReference type="InterPro" id="IPR034732">
    <property type="entry name" value="EPHD"/>
</dbReference>
<reference evidence="11" key="1">
    <citation type="submission" date="2023-11" db="EMBL/GenBank/DDBJ databases">
        <authorList>
            <person name="Alioto T."/>
            <person name="Alioto T."/>
            <person name="Gomez Garrido J."/>
        </authorList>
    </citation>
    <scope>NUCLEOTIDE SEQUENCE</scope>
</reference>
<dbReference type="PANTHER" id="PTHR10694:SF7">
    <property type="entry name" value="[HISTONE H3]-TRIMETHYL-L-LYSINE(9) DEMETHYLASE"/>
    <property type="match status" value="1"/>
</dbReference>
<dbReference type="InterPro" id="IPR055500">
    <property type="entry name" value="DUF7072"/>
</dbReference>
<keyword evidence="3" id="KW-0479">Metal-binding</keyword>
<keyword evidence="12" id="KW-1185">Reference proteome</keyword>
<gene>
    <name evidence="11" type="ORF">LECACI_7A001731</name>
</gene>
<dbReference type="FunFam" id="2.60.120.650:FF:000024">
    <property type="entry name" value="Putative jumonji family transcription factor"/>
    <property type="match status" value="1"/>
</dbReference>
<feature type="region of interest" description="Disordered" evidence="7">
    <location>
        <begin position="168"/>
        <end position="288"/>
    </location>
</feature>
<evidence type="ECO:0000256" key="5">
    <source>
        <dbReference type="ARBA" id="ARBA00022833"/>
    </source>
</evidence>
<evidence type="ECO:0000256" key="2">
    <source>
        <dbReference type="ARBA" id="ARBA00012900"/>
    </source>
</evidence>
<dbReference type="EMBL" id="CAVMBE010000007">
    <property type="protein sequence ID" value="CAK3855499.1"/>
    <property type="molecule type" value="Genomic_DNA"/>
</dbReference>
<dbReference type="Gene3D" id="2.60.120.650">
    <property type="entry name" value="Cupin"/>
    <property type="match status" value="2"/>
</dbReference>
<evidence type="ECO:0000256" key="6">
    <source>
        <dbReference type="ARBA" id="ARBA00049349"/>
    </source>
</evidence>